<gene>
    <name evidence="2" type="ORF">H920_09511</name>
</gene>
<feature type="compositionally biased region" description="Basic and acidic residues" evidence="1">
    <location>
        <begin position="47"/>
        <end position="56"/>
    </location>
</feature>
<evidence type="ECO:0000313" key="2">
    <source>
        <dbReference type="EMBL" id="KFO29066.1"/>
    </source>
</evidence>
<keyword evidence="3" id="KW-1185">Reference proteome</keyword>
<sequence>MRKREAQASCWRFKWSPADTEQRAPPGRRDRDSILAVDKPPFGFSKRKMDLLEHKQNQTTSTPPQYPNRNSAWPCQSLDKAALDDVFLTSHDFYLEHAELVTPETAVAQGSQQPELETAKVTGTEGLQHPGLIALKAVNSRETGDQQRVTKSCYLQWSEDPENFQYLLAPNGKQGH</sequence>
<organism evidence="2 3">
    <name type="scientific">Fukomys damarensis</name>
    <name type="common">Damaraland mole rat</name>
    <name type="synonym">Cryptomys damarensis</name>
    <dbReference type="NCBI Taxonomy" id="885580"/>
    <lineage>
        <taxon>Eukaryota</taxon>
        <taxon>Metazoa</taxon>
        <taxon>Chordata</taxon>
        <taxon>Craniata</taxon>
        <taxon>Vertebrata</taxon>
        <taxon>Euteleostomi</taxon>
        <taxon>Mammalia</taxon>
        <taxon>Eutheria</taxon>
        <taxon>Euarchontoglires</taxon>
        <taxon>Glires</taxon>
        <taxon>Rodentia</taxon>
        <taxon>Hystricomorpha</taxon>
        <taxon>Bathyergidae</taxon>
        <taxon>Fukomys</taxon>
    </lineage>
</organism>
<evidence type="ECO:0000313" key="3">
    <source>
        <dbReference type="Proteomes" id="UP000028990"/>
    </source>
</evidence>
<reference evidence="2 3" key="1">
    <citation type="submission" date="2013-11" db="EMBL/GenBank/DDBJ databases">
        <title>The Damaraland mole rat (Fukomys damarensis) genome and evolution of African mole rats.</title>
        <authorList>
            <person name="Gladyshev V.N."/>
            <person name="Fang X."/>
        </authorList>
    </citation>
    <scope>NUCLEOTIDE SEQUENCE [LARGE SCALE GENOMIC DNA]</scope>
    <source>
        <tissue evidence="2">Liver</tissue>
    </source>
</reference>
<dbReference type="EMBL" id="KN122650">
    <property type="protein sequence ID" value="KFO29066.1"/>
    <property type="molecule type" value="Genomic_DNA"/>
</dbReference>
<dbReference type="Proteomes" id="UP000028990">
    <property type="component" value="Unassembled WGS sequence"/>
</dbReference>
<dbReference type="AlphaFoldDB" id="A0A091E1W9"/>
<feature type="compositionally biased region" description="Polar residues" evidence="1">
    <location>
        <begin position="57"/>
        <end position="72"/>
    </location>
</feature>
<protein>
    <submittedName>
        <fullName evidence="2">Uncharacterized protein</fullName>
    </submittedName>
</protein>
<feature type="region of interest" description="Disordered" evidence="1">
    <location>
        <begin position="16"/>
        <end position="72"/>
    </location>
</feature>
<proteinExistence type="predicted"/>
<evidence type="ECO:0000256" key="1">
    <source>
        <dbReference type="SAM" id="MobiDB-lite"/>
    </source>
</evidence>
<name>A0A091E1W9_FUKDA</name>
<accession>A0A091E1W9</accession>